<feature type="region of interest" description="Disordered" evidence="5">
    <location>
        <begin position="36"/>
        <end position="65"/>
    </location>
</feature>
<evidence type="ECO:0000256" key="1">
    <source>
        <dbReference type="ARBA" id="ARBA00005912"/>
    </source>
</evidence>
<feature type="domain" description="Ribosome recycling factor" evidence="6">
    <location>
        <begin position="98"/>
        <end position="248"/>
    </location>
</feature>
<dbReference type="OrthoDB" id="407355at2759"/>
<comment type="function">
    <text evidence="3">Necessary for protein synthesis in mitochondria. Functions as a ribosome recycling factor in mitochondria.</text>
</comment>
<dbReference type="AlphaFoldDB" id="A0A9P3G2F9"/>
<accession>A0A9P3G2F9</accession>
<dbReference type="GO" id="GO:0043023">
    <property type="term" value="F:ribosomal large subunit binding"/>
    <property type="evidence" value="ECO:0007669"/>
    <property type="project" value="TreeGrafter"/>
</dbReference>
<dbReference type="Gene3D" id="3.30.1360.40">
    <property type="match status" value="1"/>
</dbReference>
<evidence type="ECO:0000313" key="8">
    <source>
        <dbReference type="Proteomes" id="UP000703269"/>
    </source>
</evidence>
<dbReference type="Pfam" id="PF01765">
    <property type="entry name" value="RRF"/>
    <property type="match status" value="1"/>
</dbReference>
<dbReference type="InterPro" id="IPR036191">
    <property type="entry name" value="RRF_sf"/>
</dbReference>
<organism evidence="7 8">
    <name type="scientific">Phanerochaete sordida</name>
    <dbReference type="NCBI Taxonomy" id="48140"/>
    <lineage>
        <taxon>Eukaryota</taxon>
        <taxon>Fungi</taxon>
        <taxon>Dikarya</taxon>
        <taxon>Basidiomycota</taxon>
        <taxon>Agaricomycotina</taxon>
        <taxon>Agaricomycetes</taxon>
        <taxon>Polyporales</taxon>
        <taxon>Phanerochaetaceae</taxon>
        <taxon>Phanerochaete</taxon>
    </lineage>
</organism>
<evidence type="ECO:0000256" key="4">
    <source>
        <dbReference type="SAM" id="Coils"/>
    </source>
</evidence>
<sequence>MSLSLVRTAAFGARLRLRPYALRSWRPAPLADVPGVRTYASKKKKHARDDDDEPPSKHKVSTGSLVPGSQQILAGEVYFKAEDAMKATVDRYRKEVADMETRATGRVTPAMLGPVRVVAGGNKVRLEEVATVGVREGTTLVVTVFEEQTLKAVETGIYDAKLPGVIPQRVDARTIRVPIPKPTVEARHALYTTAQRHAEDARVHIRKHHQGAVKKGAFKKHSQELDELQELCDKYVKDVDGILAEMKKSTGAK</sequence>
<evidence type="ECO:0000256" key="5">
    <source>
        <dbReference type="SAM" id="MobiDB-lite"/>
    </source>
</evidence>
<protein>
    <submittedName>
        <fullName evidence="7">Ribosome-recycling factor</fullName>
    </submittedName>
</protein>
<comment type="caution">
    <text evidence="7">The sequence shown here is derived from an EMBL/GenBank/DDBJ whole genome shotgun (WGS) entry which is preliminary data.</text>
</comment>
<feature type="coiled-coil region" evidence="4">
    <location>
        <begin position="218"/>
        <end position="245"/>
    </location>
</feature>
<comment type="similarity">
    <text evidence="1">Belongs to the RRF family.</text>
</comment>
<evidence type="ECO:0000256" key="3">
    <source>
        <dbReference type="ARBA" id="ARBA00024909"/>
    </source>
</evidence>
<gene>
    <name evidence="7" type="ORF">PsYK624_025250</name>
</gene>
<keyword evidence="8" id="KW-1185">Reference proteome</keyword>
<evidence type="ECO:0000256" key="2">
    <source>
        <dbReference type="ARBA" id="ARBA00022917"/>
    </source>
</evidence>
<dbReference type="GO" id="GO:0005739">
    <property type="term" value="C:mitochondrion"/>
    <property type="evidence" value="ECO:0007669"/>
    <property type="project" value="TreeGrafter"/>
</dbReference>
<evidence type="ECO:0000313" key="7">
    <source>
        <dbReference type="EMBL" id="GJE86445.1"/>
    </source>
</evidence>
<dbReference type="SUPFAM" id="SSF55194">
    <property type="entry name" value="Ribosome recycling factor, RRF"/>
    <property type="match status" value="1"/>
</dbReference>
<dbReference type="FunFam" id="3.30.1360.40:FF:000001">
    <property type="entry name" value="Ribosome-recycling factor"/>
    <property type="match status" value="1"/>
</dbReference>
<dbReference type="InterPro" id="IPR002661">
    <property type="entry name" value="Ribosome_recyc_fac"/>
</dbReference>
<dbReference type="InterPro" id="IPR023584">
    <property type="entry name" value="Ribosome_recyc_fac_dom"/>
</dbReference>
<name>A0A9P3G2F9_9APHY</name>
<keyword evidence="2" id="KW-0648">Protein biosynthesis</keyword>
<dbReference type="PANTHER" id="PTHR20982">
    <property type="entry name" value="RIBOSOME RECYCLING FACTOR"/>
    <property type="match status" value="1"/>
</dbReference>
<dbReference type="Gene3D" id="1.10.132.20">
    <property type="entry name" value="Ribosome-recycling factor"/>
    <property type="match status" value="1"/>
</dbReference>
<proteinExistence type="inferred from homology"/>
<dbReference type="EMBL" id="BPQB01000004">
    <property type="protein sequence ID" value="GJE86445.1"/>
    <property type="molecule type" value="Genomic_DNA"/>
</dbReference>
<keyword evidence="4" id="KW-0175">Coiled coil</keyword>
<dbReference type="Proteomes" id="UP000703269">
    <property type="component" value="Unassembled WGS sequence"/>
</dbReference>
<dbReference type="PANTHER" id="PTHR20982:SF3">
    <property type="entry name" value="MITOCHONDRIAL RIBOSOME RECYCLING FACTOR PSEUDO 1"/>
    <property type="match status" value="1"/>
</dbReference>
<evidence type="ECO:0000259" key="6">
    <source>
        <dbReference type="Pfam" id="PF01765"/>
    </source>
</evidence>
<dbReference type="GO" id="GO:0006412">
    <property type="term" value="P:translation"/>
    <property type="evidence" value="ECO:0007669"/>
    <property type="project" value="UniProtKB-KW"/>
</dbReference>
<reference evidence="7 8" key="1">
    <citation type="submission" date="2021-08" db="EMBL/GenBank/DDBJ databases">
        <title>Draft Genome Sequence of Phanerochaete sordida strain YK-624.</title>
        <authorList>
            <person name="Mori T."/>
            <person name="Dohra H."/>
            <person name="Suzuki T."/>
            <person name="Kawagishi H."/>
            <person name="Hirai H."/>
        </authorList>
    </citation>
    <scope>NUCLEOTIDE SEQUENCE [LARGE SCALE GENOMIC DNA]</scope>
    <source>
        <strain evidence="7 8">YK-624</strain>
    </source>
</reference>